<dbReference type="Pfam" id="PF02632">
    <property type="entry name" value="BioY"/>
    <property type="match status" value="1"/>
</dbReference>
<dbReference type="PIRSF" id="PIRSF016661">
    <property type="entry name" value="BioY"/>
    <property type="match status" value="1"/>
</dbReference>
<comment type="similarity">
    <text evidence="1 2">Belongs to the BioY family.</text>
</comment>
<gene>
    <name evidence="4" type="ORF">SAMN05421637_2721</name>
</gene>
<dbReference type="GO" id="GO:0015225">
    <property type="term" value="F:biotin transmembrane transporter activity"/>
    <property type="evidence" value="ECO:0007669"/>
    <property type="project" value="UniProtKB-UniRule"/>
</dbReference>
<evidence type="ECO:0000256" key="1">
    <source>
        <dbReference type="ARBA" id="ARBA00010692"/>
    </source>
</evidence>
<organism evidence="4 5">
    <name type="scientific">Demequina mangrovi</name>
    <dbReference type="NCBI Taxonomy" id="1043493"/>
    <lineage>
        <taxon>Bacteria</taxon>
        <taxon>Bacillati</taxon>
        <taxon>Actinomycetota</taxon>
        <taxon>Actinomycetes</taxon>
        <taxon>Micrococcales</taxon>
        <taxon>Demequinaceae</taxon>
        <taxon>Demequina</taxon>
    </lineage>
</organism>
<keyword evidence="2" id="KW-0813">Transport</keyword>
<evidence type="ECO:0000313" key="5">
    <source>
        <dbReference type="Proteomes" id="UP000183315"/>
    </source>
</evidence>
<evidence type="ECO:0000256" key="2">
    <source>
        <dbReference type="PIRNR" id="PIRNR016661"/>
    </source>
</evidence>
<dbReference type="Proteomes" id="UP000183315">
    <property type="component" value="Unassembled WGS sequence"/>
</dbReference>
<dbReference type="RefSeq" id="WP_052405950.1">
    <property type="nucleotide sequence ID" value="NZ_BBLU01000012.1"/>
</dbReference>
<accession>A0A1H7B5Y3</accession>
<dbReference type="EMBL" id="FNZI01000009">
    <property type="protein sequence ID" value="SEJ69690.1"/>
    <property type="molecule type" value="Genomic_DNA"/>
</dbReference>
<sequence length="230" mass="23206">MFQHRGFTAQSIALVAVFAGLIAASTLTPEITLAAGVPLSLQTFAVVVTALVLGPWRALAATALYIAVGLAGAPIFSNGVAGFAIFARPSWGYLLGMLVAAPVVGLIAQLLARRGSLTYVPLLGAGLVSIPIIYAFGVPVLASKLGLNVFTLPADCEGVGDFASGCVTGITVGTVPFLPGDLLKVFLAALVAAAIHRAYPGLLGAARRAASGSVHADEDAPEDEAARATA</sequence>
<feature type="transmembrane region" description="Helical" evidence="3">
    <location>
        <begin position="93"/>
        <end position="112"/>
    </location>
</feature>
<feature type="transmembrane region" description="Helical" evidence="3">
    <location>
        <begin position="119"/>
        <end position="142"/>
    </location>
</feature>
<dbReference type="eggNOG" id="COG1268">
    <property type="taxonomic scope" value="Bacteria"/>
</dbReference>
<dbReference type="STRING" id="1043493.SAMN05421637_2721"/>
<keyword evidence="5" id="KW-1185">Reference proteome</keyword>
<evidence type="ECO:0000256" key="3">
    <source>
        <dbReference type="SAM" id="Phobius"/>
    </source>
</evidence>
<feature type="transmembrane region" description="Helical" evidence="3">
    <location>
        <begin position="63"/>
        <end position="87"/>
    </location>
</feature>
<proteinExistence type="inferred from homology"/>
<dbReference type="OrthoDB" id="9803495at2"/>
<dbReference type="PANTHER" id="PTHR34295:SF1">
    <property type="entry name" value="BIOTIN TRANSPORTER BIOY"/>
    <property type="match status" value="1"/>
</dbReference>
<name>A0A1H7B5Y3_9MICO</name>
<keyword evidence="3" id="KW-0812">Transmembrane</keyword>
<keyword evidence="2 3" id="KW-0472">Membrane</keyword>
<protein>
    <recommendedName>
        <fullName evidence="2">Biotin transporter</fullName>
    </recommendedName>
</protein>
<feature type="transmembrane region" description="Helical" evidence="3">
    <location>
        <begin position="33"/>
        <end position="56"/>
    </location>
</feature>
<keyword evidence="2" id="KW-1003">Cell membrane</keyword>
<dbReference type="Gene3D" id="1.10.1760.20">
    <property type="match status" value="1"/>
</dbReference>
<reference evidence="5" key="1">
    <citation type="submission" date="2016-10" db="EMBL/GenBank/DDBJ databases">
        <authorList>
            <person name="Varghese N."/>
        </authorList>
    </citation>
    <scope>NUCLEOTIDE SEQUENCE [LARGE SCALE GENOMIC DNA]</scope>
    <source>
        <strain evidence="5">DSM 24868</strain>
    </source>
</reference>
<dbReference type="PANTHER" id="PTHR34295">
    <property type="entry name" value="BIOTIN TRANSPORTER BIOY"/>
    <property type="match status" value="1"/>
</dbReference>
<keyword evidence="3" id="KW-1133">Transmembrane helix</keyword>
<dbReference type="GO" id="GO:0005886">
    <property type="term" value="C:plasma membrane"/>
    <property type="evidence" value="ECO:0007669"/>
    <property type="project" value="UniProtKB-SubCell"/>
</dbReference>
<dbReference type="InterPro" id="IPR003784">
    <property type="entry name" value="BioY"/>
</dbReference>
<evidence type="ECO:0000313" key="4">
    <source>
        <dbReference type="EMBL" id="SEJ69690.1"/>
    </source>
</evidence>
<dbReference type="AlphaFoldDB" id="A0A1H7B5Y3"/>
<comment type="subcellular location">
    <subcellularLocation>
        <location evidence="2">Cell membrane</location>
        <topology evidence="2">Multi-pass membrane protein</topology>
    </subcellularLocation>
</comment>